<dbReference type="GO" id="GO:0005634">
    <property type="term" value="C:nucleus"/>
    <property type="evidence" value="ECO:0007669"/>
    <property type="project" value="UniProtKB-SubCell"/>
</dbReference>
<dbReference type="Pfam" id="PF20826">
    <property type="entry name" value="PHD_5"/>
    <property type="match status" value="1"/>
</dbReference>
<dbReference type="InterPro" id="IPR043449">
    <property type="entry name" value="PHF20-like"/>
</dbReference>
<dbReference type="PANTHER" id="PTHR15856:SF51">
    <property type="entry name" value="MBD-R2"/>
    <property type="match status" value="1"/>
</dbReference>
<organism evidence="10 11">
    <name type="scientific">Knipowitschia caucasica</name>
    <name type="common">Caucasian dwarf goby</name>
    <name type="synonym">Pomatoschistus caucasicus</name>
    <dbReference type="NCBI Taxonomy" id="637954"/>
    <lineage>
        <taxon>Eukaryota</taxon>
        <taxon>Metazoa</taxon>
        <taxon>Chordata</taxon>
        <taxon>Craniata</taxon>
        <taxon>Vertebrata</taxon>
        <taxon>Euteleostomi</taxon>
        <taxon>Actinopterygii</taxon>
        <taxon>Neopterygii</taxon>
        <taxon>Teleostei</taxon>
        <taxon>Neoteleostei</taxon>
        <taxon>Acanthomorphata</taxon>
        <taxon>Gobiaria</taxon>
        <taxon>Gobiiformes</taxon>
        <taxon>Gobioidei</taxon>
        <taxon>Gobiidae</taxon>
        <taxon>Gobiinae</taxon>
        <taxon>Knipowitschia</taxon>
    </lineage>
</organism>
<dbReference type="GO" id="GO:0044545">
    <property type="term" value="C:NSL complex"/>
    <property type="evidence" value="ECO:0007669"/>
    <property type="project" value="TreeGrafter"/>
</dbReference>
<feature type="region of interest" description="Disordered" evidence="8">
    <location>
        <begin position="141"/>
        <end position="305"/>
    </location>
</feature>
<dbReference type="InterPro" id="IPR019786">
    <property type="entry name" value="Zinc_finger_PHD-type_CS"/>
</dbReference>
<feature type="domain" description="C2H2-type" evidence="9">
    <location>
        <begin position="357"/>
        <end position="387"/>
    </location>
</feature>
<evidence type="ECO:0000313" key="10">
    <source>
        <dbReference type="EMBL" id="CAL1605305.1"/>
    </source>
</evidence>
<dbReference type="GO" id="GO:0006357">
    <property type="term" value="P:regulation of transcription by RNA polymerase II"/>
    <property type="evidence" value="ECO:0007669"/>
    <property type="project" value="TreeGrafter"/>
</dbReference>
<evidence type="ECO:0000313" key="11">
    <source>
        <dbReference type="Proteomes" id="UP001497482"/>
    </source>
</evidence>
<evidence type="ECO:0000256" key="4">
    <source>
        <dbReference type="ARBA" id="ARBA00022771"/>
    </source>
</evidence>
<dbReference type="PANTHER" id="PTHR15856">
    <property type="entry name" value="PHD FINGER PROTEIN 20-RELATED"/>
    <property type="match status" value="1"/>
</dbReference>
<dbReference type="GO" id="GO:0008270">
    <property type="term" value="F:zinc ion binding"/>
    <property type="evidence" value="ECO:0007669"/>
    <property type="project" value="UniProtKB-KW"/>
</dbReference>
<dbReference type="InterPro" id="IPR011011">
    <property type="entry name" value="Znf_FYVE_PHD"/>
</dbReference>
<feature type="compositionally biased region" description="Basic and acidic residues" evidence="8">
    <location>
        <begin position="693"/>
        <end position="707"/>
    </location>
</feature>
<evidence type="ECO:0000256" key="2">
    <source>
        <dbReference type="ARBA" id="ARBA00022723"/>
    </source>
</evidence>
<dbReference type="PROSITE" id="PS00028">
    <property type="entry name" value="ZINC_FINGER_C2H2_1"/>
    <property type="match status" value="1"/>
</dbReference>
<comment type="subcellular location">
    <subcellularLocation>
        <location evidence="1">Nucleus</location>
    </subcellularLocation>
</comment>
<feature type="compositionally biased region" description="Basic and acidic residues" evidence="8">
    <location>
        <begin position="251"/>
        <end position="281"/>
    </location>
</feature>
<keyword evidence="4 7" id="KW-0863">Zinc-finger</keyword>
<keyword evidence="3" id="KW-0677">Repeat</keyword>
<feature type="compositionally biased region" description="Basic residues" evidence="8">
    <location>
        <begin position="446"/>
        <end position="474"/>
    </location>
</feature>
<dbReference type="InterPro" id="IPR002999">
    <property type="entry name" value="Tudor"/>
</dbReference>
<dbReference type="AlphaFoldDB" id="A0AAV2LW82"/>
<dbReference type="SMART" id="SM00249">
    <property type="entry name" value="PHD"/>
    <property type="match status" value="1"/>
</dbReference>
<evidence type="ECO:0000256" key="1">
    <source>
        <dbReference type="ARBA" id="ARBA00004123"/>
    </source>
</evidence>
<sequence>MKTPPDRAGITFTVGAQLEARDKHNKWYSGRIQKLDTDNQQVFVQYRRGSKRYQEWFQWDSPHIRGLDRVSLRKQGLDRSGQKPLYSAGSKVMACWTDCKFYPAKILKLNKDDSYTVRFFDGVVRTVRPTKLKPYDEKWKLENSSEEWDSESEGEKEAENKVVEIKTEEQSQEEQPQEHSGENQPQQHGGEKEVPGDMGDMEDRDAKVDTDKNKLKEEQNQEMLTERIEKSSESFGNEEKVPSVNDQAGTEVKREAVETKERVRTKGVGERQRKRRAELLTKARAKRKRIREHSSPHDLPLPVDPDLTAPSSANREVLLERQAHLPTTHKFSREPLYRVIKRQPPPILSIELDHNEFKCPAPNCSKSFRKNSLLHCHLKYYHSSALQSTAVATGRESRRKRLSSEGISDTSESKLDLDTCRHGNGQETVPVETVPKTDADRTMRRERSRNRKHFLRVKLKKKKKKKKKKRRRSHAVFCSSEDEFLDHPSVPNNLDPPRPGPEEGSDWSTLTAESGEDTPVWPVPEETESDVVKCVCEVNEESDFMIQCSQCRSWQHGACLGLLEHHHPQSYTCFSCRGSEQTPAASRDRRKLSSDWLTSGHMFGLSCVEQNFSEQNSAQVAHTRRLLAHSHTISMVTAAIGLKLRLLQSGSEAELRFWRLPWRREEGEEPKVVCYVSSEHCYQKPSLAQAGPEEFKSESDQDHRPPRPSETCRSPELNLLDHIESLQQEICSRLERMETELDGLESWMDQLEADPGSHVPDLKQRFRQLWWDLSTVRQLSVYS</sequence>
<evidence type="ECO:0000256" key="6">
    <source>
        <dbReference type="ARBA" id="ARBA00023242"/>
    </source>
</evidence>
<evidence type="ECO:0000256" key="5">
    <source>
        <dbReference type="ARBA" id="ARBA00022833"/>
    </source>
</evidence>
<reference evidence="10 11" key="1">
    <citation type="submission" date="2024-04" db="EMBL/GenBank/DDBJ databases">
        <authorList>
            <person name="Waldvogel A.-M."/>
            <person name="Schoenle A."/>
        </authorList>
    </citation>
    <scope>NUCLEOTIDE SEQUENCE [LARGE SCALE GENOMIC DNA]</scope>
</reference>
<feature type="compositionally biased region" description="Basic and acidic residues" evidence="8">
    <location>
        <begin position="411"/>
        <end position="421"/>
    </location>
</feature>
<accession>A0AAV2LW82</accession>
<dbReference type="Pfam" id="PF18115">
    <property type="entry name" value="Tudor_3"/>
    <property type="match status" value="1"/>
</dbReference>
<feature type="region of interest" description="Disordered" evidence="8">
    <location>
        <begin position="687"/>
        <end position="714"/>
    </location>
</feature>
<dbReference type="CDD" id="cd20104">
    <property type="entry name" value="MBT_PHF20L1-like"/>
    <property type="match status" value="1"/>
</dbReference>
<dbReference type="SUPFAM" id="SSF57903">
    <property type="entry name" value="FYVE/PHD zinc finger"/>
    <property type="match status" value="1"/>
</dbReference>
<feature type="compositionally biased region" description="Basic and acidic residues" evidence="8">
    <location>
        <begin position="153"/>
        <end position="169"/>
    </location>
</feature>
<gene>
    <name evidence="10" type="ORF">KC01_LOCUS32712</name>
</gene>
<evidence type="ECO:0000256" key="8">
    <source>
        <dbReference type="SAM" id="MobiDB-lite"/>
    </source>
</evidence>
<dbReference type="InterPro" id="IPR013087">
    <property type="entry name" value="Znf_C2H2_type"/>
</dbReference>
<dbReference type="Gene3D" id="3.30.40.10">
    <property type="entry name" value="Zinc/RING finger domain, C3HC4 (zinc finger)"/>
    <property type="match status" value="1"/>
</dbReference>
<dbReference type="InterPro" id="IPR001965">
    <property type="entry name" value="Znf_PHD"/>
</dbReference>
<evidence type="ECO:0000256" key="7">
    <source>
        <dbReference type="PROSITE-ProRule" id="PRU00042"/>
    </source>
</evidence>
<keyword evidence="11" id="KW-1185">Reference proteome</keyword>
<dbReference type="PROSITE" id="PS01359">
    <property type="entry name" value="ZF_PHD_1"/>
    <property type="match status" value="1"/>
</dbReference>
<dbReference type="InterPro" id="IPR041297">
    <property type="entry name" value="Crb2_Tudor"/>
</dbReference>
<dbReference type="CDD" id="cd20386">
    <property type="entry name" value="Tudor_PHF20-like"/>
    <property type="match status" value="1"/>
</dbReference>
<dbReference type="SMART" id="SM00333">
    <property type="entry name" value="TUDOR"/>
    <property type="match status" value="2"/>
</dbReference>
<proteinExistence type="predicted"/>
<name>A0AAV2LW82_KNICA</name>
<keyword evidence="5" id="KW-0862">Zinc</keyword>
<dbReference type="PROSITE" id="PS50157">
    <property type="entry name" value="ZINC_FINGER_C2H2_2"/>
    <property type="match status" value="1"/>
</dbReference>
<dbReference type="Proteomes" id="UP001497482">
    <property type="component" value="Chromosome 5"/>
</dbReference>
<keyword evidence="2" id="KW-0479">Metal-binding</keyword>
<dbReference type="SUPFAM" id="SSF63748">
    <property type="entry name" value="Tudor/PWWP/MBT"/>
    <property type="match status" value="2"/>
</dbReference>
<keyword evidence="6" id="KW-0539">Nucleus</keyword>
<feature type="region of interest" description="Disordered" evidence="8">
    <location>
        <begin position="388"/>
        <end position="523"/>
    </location>
</feature>
<protein>
    <recommendedName>
        <fullName evidence="9">C2H2-type domain-containing protein</fullName>
    </recommendedName>
</protein>
<dbReference type="Gene3D" id="2.30.30.140">
    <property type="match status" value="2"/>
</dbReference>
<evidence type="ECO:0000256" key="3">
    <source>
        <dbReference type="ARBA" id="ARBA00022737"/>
    </source>
</evidence>
<feature type="compositionally biased region" description="Basic and acidic residues" evidence="8">
    <location>
        <begin position="435"/>
        <end position="445"/>
    </location>
</feature>
<dbReference type="EMBL" id="OZ035827">
    <property type="protein sequence ID" value="CAL1605305.1"/>
    <property type="molecule type" value="Genomic_DNA"/>
</dbReference>
<feature type="compositionally biased region" description="Basic and acidic residues" evidence="8">
    <location>
        <begin position="204"/>
        <end position="241"/>
    </location>
</feature>
<evidence type="ECO:0000259" key="9">
    <source>
        <dbReference type="PROSITE" id="PS50157"/>
    </source>
</evidence>
<dbReference type="InterPro" id="IPR013083">
    <property type="entry name" value="Znf_RING/FYVE/PHD"/>
</dbReference>